<dbReference type="EMBL" id="HQ317390">
    <property type="protein sequence ID" value="AFK66617.1"/>
    <property type="molecule type" value="Genomic_DNA"/>
</dbReference>
<proteinExistence type="predicted"/>
<evidence type="ECO:0000313" key="1">
    <source>
        <dbReference type="EMBL" id="AFK66617.1"/>
    </source>
</evidence>
<reference evidence="1 2" key="1">
    <citation type="journal article" date="2013" name="Extremophiles">
        <title>Genomic analysis of cold-active Colwelliaphage 9A and psychrophilic phage-host interactions.</title>
        <authorList>
            <person name="Colangelo-Lillis J.R."/>
            <person name="Deming J.W."/>
        </authorList>
    </citation>
    <scope>NUCLEOTIDE SEQUENCE [LARGE SCALE GENOMIC DNA]</scope>
    <source>
        <strain evidence="1">9A</strain>
    </source>
</reference>
<gene>
    <name evidence="1" type="ORF">COPG_00021</name>
</gene>
<keyword evidence="2" id="KW-1185">Reference proteome</keyword>
<protein>
    <submittedName>
        <fullName evidence="1">Uncharacterized protein</fullName>
    </submittedName>
</protein>
<dbReference type="RefSeq" id="YP_006489207.1">
    <property type="nucleotide sequence ID" value="NC_018088.1"/>
</dbReference>
<dbReference type="GeneID" id="13165438"/>
<organism evidence="1 2">
    <name type="scientific">Colwellia phage 9A</name>
    <dbReference type="NCBI Taxonomy" id="765765"/>
    <lineage>
        <taxon>Viruses</taxon>
        <taxon>Duplodnaviria</taxon>
        <taxon>Heunggongvirae</taxon>
        <taxon>Uroviricota</taxon>
        <taxon>Caudoviricetes</taxon>
        <taxon>Franklinbayvirus</taxon>
        <taxon>Franklinbayvirus fv9A</taxon>
    </lineage>
</organism>
<dbReference type="KEGG" id="vg:13165438"/>
<accession>I3UMA2</accession>
<sequence length="82" mass="9471">MSRTATCRQCQKPNLVWRDTGKGWRLAEGFGGDIHNCTTFENNADKPIMAKPKTPEDIEYDEHISWMSQDNDQRLLNKFLGL</sequence>
<evidence type="ECO:0000313" key="2">
    <source>
        <dbReference type="Proteomes" id="UP000005266"/>
    </source>
</evidence>
<name>I3UMA2_9CAUD</name>
<dbReference type="Proteomes" id="UP000005266">
    <property type="component" value="Segment"/>
</dbReference>